<proteinExistence type="predicted"/>
<dbReference type="AlphaFoldDB" id="A0A9P6BAL7"/>
<dbReference type="Proteomes" id="UP000886523">
    <property type="component" value="Unassembled WGS sequence"/>
</dbReference>
<keyword evidence="2" id="KW-1185">Reference proteome</keyword>
<name>A0A9P6BAL7_9AGAM</name>
<gene>
    <name evidence="1" type="ORF">BS47DRAFT_649849</name>
</gene>
<evidence type="ECO:0000313" key="2">
    <source>
        <dbReference type="Proteomes" id="UP000886523"/>
    </source>
</evidence>
<sequence>MAPWARGMIFQILNRMAWGCHVHTPEDRHGLISARRDVRLRLLGVALLFCTVNMWLRGESQNRIHQSDVALAANSSGFWSSLHFTEPAIHQGLNRVCN</sequence>
<protein>
    <submittedName>
        <fullName evidence="1">Uncharacterized protein</fullName>
    </submittedName>
</protein>
<accession>A0A9P6BAL7</accession>
<reference evidence="1" key="1">
    <citation type="journal article" date="2020" name="Nat. Commun.">
        <title>Large-scale genome sequencing of mycorrhizal fungi provides insights into the early evolution of symbiotic traits.</title>
        <authorList>
            <person name="Miyauchi S."/>
            <person name="Kiss E."/>
            <person name="Kuo A."/>
            <person name="Drula E."/>
            <person name="Kohler A."/>
            <person name="Sanchez-Garcia M."/>
            <person name="Morin E."/>
            <person name="Andreopoulos B."/>
            <person name="Barry K.W."/>
            <person name="Bonito G."/>
            <person name="Buee M."/>
            <person name="Carver A."/>
            <person name="Chen C."/>
            <person name="Cichocki N."/>
            <person name="Clum A."/>
            <person name="Culley D."/>
            <person name="Crous P.W."/>
            <person name="Fauchery L."/>
            <person name="Girlanda M."/>
            <person name="Hayes R.D."/>
            <person name="Keri Z."/>
            <person name="LaButti K."/>
            <person name="Lipzen A."/>
            <person name="Lombard V."/>
            <person name="Magnuson J."/>
            <person name="Maillard F."/>
            <person name="Murat C."/>
            <person name="Nolan M."/>
            <person name="Ohm R.A."/>
            <person name="Pangilinan J."/>
            <person name="Pereira M.F."/>
            <person name="Perotto S."/>
            <person name="Peter M."/>
            <person name="Pfister S."/>
            <person name="Riley R."/>
            <person name="Sitrit Y."/>
            <person name="Stielow J.B."/>
            <person name="Szollosi G."/>
            <person name="Zifcakova L."/>
            <person name="Stursova M."/>
            <person name="Spatafora J.W."/>
            <person name="Tedersoo L."/>
            <person name="Vaario L.M."/>
            <person name="Yamada A."/>
            <person name="Yan M."/>
            <person name="Wang P."/>
            <person name="Xu J."/>
            <person name="Bruns T."/>
            <person name="Baldrian P."/>
            <person name="Vilgalys R."/>
            <person name="Dunand C."/>
            <person name="Henrissat B."/>
            <person name="Grigoriev I.V."/>
            <person name="Hibbett D."/>
            <person name="Nagy L.G."/>
            <person name="Martin F.M."/>
        </authorList>
    </citation>
    <scope>NUCLEOTIDE SEQUENCE</scope>
    <source>
        <strain evidence="1">UP504</strain>
    </source>
</reference>
<dbReference type="EMBL" id="MU128911">
    <property type="protein sequence ID" value="KAF9520646.1"/>
    <property type="molecule type" value="Genomic_DNA"/>
</dbReference>
<evidence type="ECO:0000313" key="1">
    <source>
        <dbReference type="EMBL" id="KAF9520646.1"/>
    </source>
</evidence>
<organism evidence="1 2">
    <name type="scientific">Hydnum rufescens UP504</name>
    <dbReference type="NCBI Taxonomy" id="1448309"/>
    <lineage>
        <taxon>Eukaryota</taxon>
        <taxon>Fungi</taxon>
        <taxon>Dikarya</taxon>
        <taxon>Basidiomycota</taxon>
        <taxon>Agaricomycotina</taxon>
        <taxon>Agaricomycetes</taxon>
        <taxon>Cantharellales</taxon>
        <taxon>Hydnaceae</taxon>
        <taxon>Hydnum</taxon>
    </lineage>
</organism>
<comment type="caution">
    <text evidence="1">The sequence shown here is derived from an EMBL/GenBank/DDBJ whole genome shotgun (WGS) entry which is preliminary data.</text>
</comment>